<dbReference type="PANTHER" id="PTHR43415:SF3">
    <property type="entry name" value="GNAT-FAMILY ACETYLTRANSFERASE"/>
    <property type="match status" value="1"/>
</dbReference>
<dbReference type="GO" id="GO:0016747">
    <property type="term" value="F:acyltransferase activity, transferring groups other than amino-acyl groups"/>
    <property type="evidence" value="ECO:0007669"/>
    <property type="project" value="InterPro"/>
</dbReference>
<sequence length="174" mass="20247">MIKNLESIIRFATLEDIKAIAEIHILSWQATYKDYIPIDIIQSLSLADRAKQWQSLIEQDVKVLVIEVEQKMVGFVSLCRFLDIFPSTLNGEISAIYLHPSYWRLGLGTKLCCAAFSELAKMNYQFVYVWVLSDNRQARQFYEAVGFENTHRTKLEELYENGALLKEVLYKKKI</sequence>
<dbReference type="RefSeq" id="WP_115304256.1">
    <property type="nucleotide sequence ID" value="NZ_CAAAHO010000012.1"/>
</dbReference>
<protein>
    <submittedName>
        <fullName evidence="2">GNAT family acetyltransferase</fullName>
    </submittedName>
</protein>
<dbReference type="EMBL" id="UGNV01000004">
    <property type="protein sequence ID" value="STX55638.1"/>
    <property type="molecule type" value="Genomic_DNA"/>
</dbReference>
<dbReference type="InterPro" id="IPR016181">
    <property type="entry name" value="Acyl_CoA_acyltransferase"/>
</dbReference>
<dbReference type="PROSITE" id="PS51186">
    <property type="entry name" value="GNAT"/>
    <property type="match status" value="1"/>
</dbReference>
<reference evidence="2 3" key="1">
    <citation type="submission" date="2018-06" db="EMBL/GenBank/DDBJ databases">
        <authorList>
            <consortium name="Pathogen Informatics"/>
            <person name="Doyle S."/>
        </authorList>
    </citation>
    <scope>NUCLEOTIDE SEQUENCE [LARGE SCALE GENOMIC DNA]</scope>
    <source>
        <strain evidence="2 3">NCTC13315</strain>
    </source>
</reference>
<feature type="domain" description="N-acetyltransferase" evidence="1">
    <location>
        <begin position="7"/>
        <end position="174"/>
    </location>
</feature>
<dbReference type="OrthoDB" id="5292888at2"/>
<dbReference type="Pfam" id="PF00583">
    <property type="entry name" value="Acetyltransf_1"/>
    <property type="match status" value="1"/>
</dbReference>
<keyword evidence="2" id="KW-0808">Transferase</keyword>
<proteinExistence type="predicted"/>
<accession>A0A378JSS6</accession>
<keyword evidence="3" id="KW-1185">Reference proteome</keyword>
<dbReference type="Proteomes" id="UP000254968">
    <property type="component" value="Unassembled WGS sequence"/>
</dbReference>
<dbReference type="Gene3D" id="3.40.630.30">
    <property type="match status" value="1"/>
</dbReference>
<dbReference type="CDD" id="cd04301">
    <property type="entry name" value="NAT_SF"/>
    <property type="match status" value="1"/>
</dbReference>
<dbReference type="AlphaFoldDB" id="A0A378JSS6"/>
<evidence type="ECO:0000259" key="1">
    <source>
        <dbReference type="PROSITE" id="PS51186"/>
    </source>
</evidence>
<dbReference type="SUPFAM" id="SSF55729">
    <property type="entry name" value="Acyl-CoA N-acyltransferases (Nat)"/>
    <property type="match status" value="1"/>
</dbReference>
<gene>
    <name evidence="2" type="ORF">NCTC13315_03009</name>
</gene>
<organism evidence="2 3">
    <name type="scientific">Legionella beliardensis</name>
    <dbReference type="NCBI Taxonomy" id="91822"/>
    <lineage>
        <taxon>Bacteria</taxon>
        <taxon>Pseudomonadati</taxon>
        <taxon>Pseudomonadota</taxon>
        <taxon>Gammaproteobacteria</taxon>
        <taxon>Legionellales</taxon>
        <taxon>Legionellaceae</taxon>
        <taxon>Legionella</taxon>
    </lineage>
</organism>
<dbReference type="InterPro" id="IPR000182">
    <property type="entry name" value="GNAT_dom"/>
</dbReference>
<dbReference type="PANTHER" id="PTHR43415">
    <property type="entry name" value="SPERMIDINE N(1)-ACETYLTRANSFERASE"/>
    <property type="match status" value="1"/>
</dbReference>
<name>A0A378JSS6_9GAMM</name>
<evidence type="ECO:0000313" key="3">
    <source>
        <dbReference type="Proteomes" id="UP000254968"/>
    </source>
</evidence>
<evidence type="ECO:0000313" key="2">
    <source>
        <dbReference type="EMBL" id="STX55638.1"/>
    </source>
</evidence>